<accession>A0A6G0WV36</accession>
<keyword evidence="4" id="KW-1185">Reference proteome</keyword>
<evidence type="ECO:0000256" key="2">
    <source>
        <dbReference type="SAM" id="MobiDB-lite"/>
    </source>
</evidence>
<dbReference type="EMBL" id="VJMJ01000144">
    <property type="protein sequence ID" value="KAF0731334.1"/>
    <property type="molecule type" value="Genomic_DNA"/>
</dbReference>
<dbReference type="Proteomes" id="UP000481153">
    <property type="component" value="Unassembled WGS sequence"/>
</dbReference>
<evidence type="ECO:0000313" key="4">
    <source>
        <dbReference type="Proteomes" id="UP000481153"/>
    </source>
</evidence>
<feature type="coiled-coil region" evidence="1">
    <location>
        <begin position="215"/>
        <end position="267"/>
    </location>
</feature>
<dbReference type="VEuPathDB" id="FungiDB:AeMF1_013699"/>
<comment type="caution">
    <text evidence="3">The sequence shown here is derived from an EMBL/GenBank/DDBJ whole genome shotgun (WGS) entry which is preliminary data.</text>
</comment>
<reference evidence="3 4" key="1">
    <citation type="submission" date="2019-07" db="EMBL/GenBank/DDBJ databases">
        <title>Genomics analysis of Aphanomyces spp. identifies a new class of oomycete effector associated with host adaptation.</title>
        <authorList>
            <person name="Gaulin E."/>
        </authorList>
    </citation>
    <scope>NUCLEOTIDE SEQUENCE [LARGE SCALE GENOMIC DNA]</scope>
    <source>
        <strain evidence="3 4">ATCC 201684</strain>
    </source>
</reference>
<gene>
    <name evidence="3" type="ORF">Ae201684_011397</name>
</gene>
<sequence length="440" mass="49459">MDPYYQQQQQQMLMQDERERQQQSAVHMNNMYMQNPMAAVGMHHPSQHMNYPMAMPQGQPGMMLYPDSNVNTSYLAPSNAGAHMTMAPPVNSAYGYYDQTTSTNTTSSYDDIPLPEERGGKRHVPRSAHPAYKTPPQFLYLKDNGGSVASTESQMRNLKVDDTTSEDGSVASSAPAEEPPLDLGVLSKLLGKDPSQITGDQIRNILANPDLLNIYKKLQEEEQRKQKRLARNRDLAGARRKKSKELVETYEAEVKELQNILAKSLAHEFGKGDIATLVEALSGEHKQSVTMTKDTKHQETAALLTRLLRHASVVHDANDEALMLALAAADDPNFLELKLALGLTDLQCMQLFEIQTQVHNESTRLAIVEKCFAALNLHEWLHFPNTENLVDLFRAPLNELQLQKFVQWTRVNSRVIQALQFAIEASAKDKDIIFDFPAEM</sequence>
<proteinExistence type="predicted"/>
<evidence type="ECO:0008006" key="5">
    <source>
        <dbReference type="Google" id="ProtNLM"/>
    </source>
</evidence>
<evidence type="ECO:0000256" key="1">
    <source>
        <dbReference type="SAM" id="Coils"/>
    </source>
</evidence>
<organism evidence="3 4">
    <name type="scientific">Aphanomyces euteiches</name>
    <dbReference type="NCBI Taxonomy" id="100861"/>
    <lineage>
        <taxon>Eukaryota</taxon>
        <taxon>Sar</taxon>
        <taxon>Stramenopiles</taxon>
        <taxon>Oomycota</taxon>
        <taxon>Saprolegniomycetes</taxon>
        <taxon>Saprolegniales</taxon>
        <taxon>Verrucalvaceae</taxon>
        <taxon>Aphanomyces</taxon>
    </lineage>
</organism>
<keyword evidence="1" id="KW-0175">Coiled coil</keyword>
<name>A0A6G0WV36_9STRA</name>
<dbReference type="AlphaFoldDB" id="A0A6G0WV36"/>
<feature type="compositionally biased region" description="Polar residues" evidence="2">
    <location>
        <begin position="147"/>
        <end position="156"/>
    </location>
</feature>
<feature type="compositionally biased region" description="Low complexity" evidence="2">
    <location>
        <begin position="1"/>
        <end position="14"/>
    </location>
</feature>
<evidence type="ECO:0000313" key="3">
    <source>
        <dbReference type="EMBL" id="KAF0731334.1"/>
    </source>
</evidence>
<feature type="region of interest" description="Disordered" evidence="2">
    <location>
        <begin position="117"/>
        <end position="179"/>
    </location>
</feature>
<feature type="region of interest" description="Disordered" evidence="2">
    <location>
        <begin position="1"/>
        <end position="23"/>
    </location>
</feature>
<protein>
    <recommendedName>
        <fullName evidence="5">BZIP domain-containing protein</fullName>
    </recommendedName>
</protein>